<feature type="compositionally biased region" description="Acidic residues" evidence="1">
    <location>
        <begin position="151"/>
        <end position="164"/>
    </location>
</feature>
<organism evidence="2 3">
    <name type="scientific">Cyclocybe aegerita</name>
    <name type="common">Black poplar mushroom</name>
    <name type="synonym">Agrocybe aegerita</name>
    <dbReference type="NCBI Taxonomy" id="1973307"/>
    <lineage>
        <taxon>Eukaryota</taxon>
        <taxon>Fungi</taxon>
        <taxon>Dikarya</taxon>
        <taxon>Basidiomycota</taxon>
        <taxon>Agaricomycotina</taxon>
        <taxon>Agaricomycetes</taxon>
        <taxon>Agaricomycetidae</taxon>
        <taxon>Agaricales</taxon>
        <taxon>Agaricineae</taxon>
        <taxon>Bolbitiaceae</taxon>
        <taxon>Cyclocybe</taxon>
    </lineage>
</organism>
<dbReference type="OrthoDB" id="239865at2759"/>
<comment type="caution">
    <text evidence="2">The sequence shown here is derived from an EMBL/GenBank/DDBJ whole genome shotgun (WGS) entry which is preliminary data.</text>
</comment>
<evidence type="ECO:0000256" key="1">
    <source>
        <dbReference type="SAM" id="MobiDB-lite"/>
    </source>
</evidence>
<accession>A0A8S0VR56</accession>
<dbReference type="InterPro" id="IPR051150">
    <property type="entry name" value="SWT21/TCAB1_mRNA_Telomere"/>
</dbReference>
<evidence type="ECO:0000313" key="2">
    <source>
        <dbReference type="EMBL" id="CAA7262305.1"/>
    </source>
</evidence>
<name>A0A8S0VR56_CYCAE</name>
<gene>
    <name evidence="2" type="ORF">AAE3_LOCUS4270</name>
</gene>
<dbReference type="PANTHER" id="PTHR13211">
    <property type="entry name" value="TELOMERASE CAJAL BODY PROTEIN 1"/>
    <property type="match status" value="1"/>
</dbReference>
<keyword evidence="3" id="KW-1185">Reference proteome</keyword>
<dbReference type="EMBL" id="CACVBS010000035">
    <property type="protein sequence ID" value="CAA7262305.1"/>
    <property type="molecule type" value="Genomic_DNA"/>
</dbReference>
<reference evidence="2 3" key="1">
    <citation type="submission" date="2020-01" db="EMBL/GenBank/DDBJ databases">
        <authorList>
            <person name="Gupta K D."/>
        </authorList>
    </citation>
    <scope>NUCLEOTIDE SEQUENCE [LARGE SCALE GENOMIC DNA]</scope>
</reference>
<proteinExistence type="predicted"/>
<feature type="region of interest" description="Disordered" evidence="1">
    <location>
        <begin position="142"/>
        <end position="185"/>
    </location>
</feature>
<dbReference type="Proteomes" id="UP000467700">
    <property type="component" value="Unassembled WGS sequence"/>
</dbReference>
<protein>
    <submittedName>
        <fullName evidence="2">Uncharacterized protein</fullName>
    </submittedName>
</protein>
<dbReference type="AlphaFoldDB" id="A0A8S0VR56"/>
<dbReference type="PANTHER" id="PTHR13211:SF0">
    <property type="entry name" value="TELOMERASE CAJAL BODY PROTEIN 1"/>
    <property type="match status" value="1"/>
</dbReference>
<evidence type="ECO:0000313" key="3">
    <source>
        <dbReference type="Proteomes" id="UP000467700"/>
    </source>
</evidence>
<sequence length="207" mass="22386">MFSDQQEAPLMFVSGSPRTGITQPQFDPTEPHLLYAAYRGSGTGSIYSWDVCSNIDAPLEILWTPAATANVNATMNQELRFDLDIAGRMLGVGDQLDNVSLFDLKSADSVDCNVRDVGTEEGPSVQQPALVYDAHDVLLTAPGPRHLTENDKDEDAAESSEEGNTDAMGLTDRRKRTAQQSNLSGPITFDSSIKSAFSLSSLFCTAF</sequence>